<dbReference type="CDD" id="cd08894">
    <property type="entry name" value="SRPBCC_CalC_Aha1-like_1"/>
    <property type="match status" value="1"/>
</dbReference>
<feature type="domain" description="Activator of Hsp90 ATPase homologue 1/2-like C-terminal" evidence="2">
    <location>
        <begin position="27"/>
        <end position="157"/>
    </location>
</feature>
<dbReference type="RefSeq" id="WP_379186697.1">
    <property type="nucleotide sequence ID" value="NZ_JBHSOW010000015.1"/>
</dbReference>
<proteinExistence type="inferred from homology"/>
<dbReference type="SUPFAM" id="SSF55961">
    <property type="entry name" value="Bet v1-like"/>
    <property type="match status" value="1"/>
</dbReference>
<dbReference type="Proteomes" id="UP001596047">
    <property type="component" value="Unassembled WGS sequence"/>
</dbReference>
<comment type="similarity">
    <text evidence="1">Belongs to the AHA1 family.</text>
</comment>
<dbReference type="Gene3D" id="3.30.530.20">
    <property type="match status" value="1"/>
</dbReference>
<dbReference type="EMBL" id="JBHSOW010000015">
    <property type="protein sequence ID" value="MFC5648242.1"/>
    <property type="molecule type" value="Genomic_DNA"/>
</dbReference>
<comment type="caution">
    <text evidence="3">The sequence shown here is derived from an EMBL/GenBank/DDBJ whole genome shotgun (WGS) entry which is preliminary data.</text>
</comment>
<dbReference type="InterPro" id="IPR023393">
    <property type="entry name" value="START-like_dom_sf"/>
</dbReference>
<sequence length="162" mass="18324">MSANHSTGSTTTSMQGKELIINRVFPAPRELVYQTWTDPGHLPKWWGPRGFTITTHEIDVRPGGVWHYIMHGPDGIDYDNKIVYIEVVNPERLVYSHGGEGEDDQFQVTVNFAEQSNQTEITMRMIFKSAEELDKVVKEYGAIEGAKSTFDRLEEHLAKLGG</sequence>
<evidence type="ECO:0000313" key="4">
    <source>
        <dbReference type="Proteomes" id="UP001596047"/>
    </source>
</evidence>
<dbReference type="Pfam" id="PF08327">
    <property type="entry name" value="AHSA1"/>
    <property type="match status" value="1"/>
</dbReference>
<accession>A0ABW0VTE7</accession>
<organism evidence="3 4">
    <name type="scientific">Paenibacillus solisilvae</name>
    <dbReference type="NCBI Taxonomy" id="2486751"/>
    <lineage>
        <taxon>Bacteria</taxon>
        <taxon>Bacillati</taxon>
        <taxon>Bacillota</taxon>
        <taxon>Bacilli</taxon>
        <taxon>Bacillales</taxon>
        <taxon>Paenibacillaceae</taxon>
        <taxon>Paenibacillus</taxon>
    </lineage>
</organism>
<keyword evidence="4" id="KW-1185">Reference proteome</keyword>
<evidence type="ECO:0000259" key="2">
    <source>
        <dbReference type="Pfam" id="PF08327"/>
    </source>
</evidence>
<evidence type="ECO:0000313" key="3">
    <source>
        <dbReference type="EMBL" id="MFC5648242.1"/>
    </source>
</evidence>
<dbReference type="InterPro" id="IPR013538">
    <property type="entry name" value="ASHA1/2-like_C"/>
</dbReference>
<reference evidence="4" key="1">
    <citation type="journal article" date="2019" name="Int. J. Syst. Evol. Microbiol.">
        <title>The Global Catalogue of Microorganisms (GCM) 10K type strain sequencing project: providing services to taxonomists for standard genome sequencing and annotation.</title>
        <authorList>
            <consortium name="The Broad Institute Genomics Platform"/>
            <consortium name="The Broad Institute Genome Sequencing Center for Infectious Disease"/>
            <person name="Wu L."/>
            <person name="Ma J."/>
        </authorList>
    </citation>
    <scope>NUCLEOTIDE SEQUENCE [LARGE SCALE GENOMIC DNA]</scope>
    <source>
        <strain evidence="4">CGMCC 1.3240</strain>
    </source>
</reference>
<protein>
    <submittedName>
        <fullName evidence="3">SRPBCC family protein</fullName>
    </submittedName>
</protein>
<evidence type="ECO:0000256" key="1">
    <source>
        <dbReference type="ARBA" id="ARBA00006817"/>
    </source>
</evidence>
<name>A0ABW0VTE7_9BACL</name>
<gene>
    <name evidence="3" type="ORF">ACFPYJ_03745</name>
</gene>